<keyword evidence="2" id="KW-1185">Reference proteome</keyword>
<gene>
    <name evidence="1" type="ORF">COLO4_16657</name>
</gene>
<evidence type="ECO:0000313" key="2">
    <source>
        <dbReference type="Proteomes" id="UP000187203"/>
    </source>
</evidence>
<protein>
    <recommendedName>
        <fullName evidence="3">Reverse transcriptase zinc-binding domain-containing protein</fullName>
    </recommendedName>
</protein>
<dbReference type="OrthoDB" id="1001867at2759"/>
<organism evidence="1 2">
    <name type="scientific">Corchorus olitorius</name>
    <dbReference type="NCBI Taxonomy" id="93759"/>
    <lineage>
        <taxon>Eukaryota</taxon>
        <taxon>Viridiplantae</taxon>
        <taxon>Streptophyta</taxon>
        <taxon>Embryophyta</taxon>
        <taxon>Tracheophyta</taxon>
        <taxon>Spermatophyta</taxon>
        <taxon>Magnoliopsida</taxon>
        <taxon>eudicotyledons</taxon>
        <taxon>Gunneridae</taxon>
        <taxon>Pentapetalae</taxon>
        <taxon>rosids</taxon>
        <taxon>malvids</taxon>
        <taxon>Malvales</taxon>
        <taxon>Malvaceae</taxon>
        <taxon>Grewioideae</taxon>
        <taxon>Apeibeae</taxon>
        <taxon>Corchorus</taxon>
    </lineage>
</organism>
<dbReference type="AlphaFoldDB" id="A0A1R3JG58"/>
<accession>A0A1R3JG58</accession>
<comment type="caution">
    <text evidence="1">The sequence shown here is derived from an EMBL/GenBank/DDBJ whole genome shotgun (WGS) entry which is preliminary data.</text>
</comment>
<dbReference type="Proteomes" id="UP000187203">
    <property type="component" value="Unassembled WGS sequence"/>
</dbReference>
<evidence type="ECO:0000313" key="1">
    <source>
        <dbReference type="EMBL" id="OMO93816.1"/>
    </source>
</evidence>
<name>A0A1R3JG58_9ROSI</name>
<evidence type="ECO:0008006" key="3">
    <source>
        <dbReference type="Google" id="ProtNLM"/>
    </source>
</evidence>
<reference evidence="2" key="1">
    <citation type="submission" date="2013-09" db="EMBL/GenBank/DDBJ databases">
        <title>Corchorus olitorius genome sequencing.</title>
        <authorList>
            <person name="Alam M."/>
            <person name="Haque M.S."/>
            <person name="Islam M.S."/>
            <person name="Emdad E.M."/>
            <person name="Islam M.M."/>
            <person name="Ahmed B."/>
            <person name="Halim A."/>
            <person name="Hossen Q.M.M."/>
            <person name="Hossain M.Z."/>
            <person name="Ahmed R."/>
            <person name="Khan M.M."/>
            <person name="Islam R."/>
            <person name="Rashid M.M."/>
            <person name="Khan S.A."/>
            <person name="Rahman M.S."/>
            <person name="Alam M."/>
            <person name="Yahiya A.S."/>
            <person name="Khan M.S."/>
            <person name="Azam M.S."/>
            <person name="Haque T."/>
            <person name="Lashkar M.Z.H."/>
            <person name="Akhand A.I."/>
            <person name="Morshed G."/>
            <person name="Roy S."/>
            <person name="Uddin K.S."/>
            <person name="Rabeya T."/>
            <person name="Hossain A.S."/>
            <person name="Chowdhury A."/>
            <person name="Snigdha A.R."/>
            <person name="Mortoza M.S."/>
            <person name="Matin S.A."/>
            <person name="Hoque S.M.E."/>
            <person name="Islam M.K."/>
            <person name="Roy D.K."/>
            <person name="Haider R."/>
            <person name="Moosa M.M."/>
            <person name="Elias S.M."/>
            <person name="Hasan A.M."/>
            <person name="Jahan S."/>
            <person name="Shafiuddin M."/>
            <person name="Mahmood N."/>
            <person name="Shommy N.S."/>
        </authorList>
    </citation>
    <scope>NUCLEOTIDE SEQUENCE [LARGE SCALE GENOMIC DNA]</scope>
    <source>
        <strain evidence="2">cv. O-4</strain>
    </source>
</reference>
<proteinExistence type="predicted"/>
<dbReference type="EMBL" id="AWUE01016222">
    <property type="protein sequence ID" value="OMO93816.1"/>
    <property type="molecule type" value="Genomic_DNA"/>
</dbReference>
<sequence>MRVEEPLEFETRAWNVELVLDTFEEEDAWRILSFVVPQQPVPDRLIWNDSKMGCFLVRSTYYVAREILGRDDALASDRLPIWKLIWNSPVQSILFGRWFGIYCQ</sequence>